<feature type="transmembrane region" description="Helical" evidence="1">
    <location>
        <begin position="180"/>
        <end position="198"/>
    </location>
</feature>
<dbReference type="OrthoDB" id="7340103at2"/>
<evidence type="ECO:0000256" key="1">
    <source>
        <dbReference type="SAM" id="Phobius"/>
    </source>
</evidence>
<feature type="domain" description="EamA" evidence="2">
    <location>
        <begin position="9"/>
        <end position="138"/>
    </location>
</feature>
<organism evidence="3 4">
    <name type="scientific">Pseudovibrio axinellae</name>
    <dbReference type="NCBI Taxonomy" id="989403"/>
    <lineage>
        <taxon>Bacteria</taxon>
        <taxon>Pseudomonadati</taxon>
        <taxon>Pseudomonadota</taxon>
        <taxon>Alphaproteobacteria</taxon>
        <taxon>Hyphomicrobiales</taxon>
        <taxon>Stappiaceae</taxon>
        <taxon>Pseudovibrio</taxon>
    </lineage>
</organism>
<reference evidence="3 4" key="1">
    <citation type="journal article" date="2016" name="Front. Microbiol.">
        <title>Comparative Genomic Analysis Reveals a Diverse Repertoire of Genes Involved in Prokaryote-Eukaryote Interactions within the Pseudovibrio Genus.</title>
        <authorList>
            <person name="Romano S."/>
            <person name="Fernandez-Guerra A."/>
            <person name="Reen F.J."/>
            <person name="Glockner F.O."/>
            <person name="Crowley S.P."/>
            <person name="O'Sullivan O."/>
            <person name="Cotter P.D."/>
            <person name="Adams C."/>
            <person name="Dobson A.D."/>
            <person name="O'Gara F."/>
        </authorList>
    </citation>
    <scope>NUCLEOTIDE SEQUENCE [LARGE SCALE GENOMIC DNA]</scope>
    <source>
        <strain evidence="3 4">Ad2</strain>
    </source>
</reference>
<feature type="transmembrane region" description="Helical" evidence="1">
    <location>
        <begin position="245"/>
        <end position="263"/>
    </location>
</feature>
<dbReference type="AlphaFoldDB" id="A0A165T621"/>
<keyword evidence="1" id="KW-1133">Transmembrane helix</keyword>
<feature type="transmembrane region" description="Helical" evidence="1">
    <location>
        <begin position="218"/>
        <end position="238"/>
    </location>
</feature>
<feature type="transmembrane region" description="Helical" evidence="1">
    <location>
        <begin position="122"/>
        <end position="140"/>
    </location>
</feature>
<dbReference type="Proteomes" id="UP000076577">
    <property type="component" value="Unassembled WGS sequence"/>
</dbReference>
<dbReference type="PANTHER" id="PTHR22911:SF137">
    <property type="entry name" value="SOLUTE CARRIER FAMILY 35 MEMBER G2-RELATED"/>
    <property type="match status" value="1"/>
</dbReference>
<dbReference type="PATRIC" id="fig|989403.3.peg.4833"/>
<gene>
    <name evidence="3" type="ORF">PsAD2_04412</name>
</gene>
<evidence type="ECO:0000313" key="4">
    <source>
        <dbReference type="Proteomes" id="UP000076577"/>
    </source>
</evidence>
<feature type="transmembrane region" description="Helical" evidence="1">
    <location>
        <begin position="275"/>
        <end position="293"/>
    </location>
</feature>
<evidence type="ECO:0000259" key="2">
    <source>
        <dbReference type="Pfam" id="PF00892"/>
    </source>
</evidence>
<proteinExistence type="predicted"/>
<dbReference type="RefSeq" id="WP_068010689.1">
    <property type="nucleotide sequence ID" value="NZ_FOFM01000001.1"/>
</dbReference>
<feature type="domain" description="EamA" evidence="2">
    <location>
        <begin position="151"/>
        <end position="281"/>
    </location>
</feature>
<evidence type="ECO:0000313" key="3">
    <source>
        <dbReference type="EMBL" id="KZL05487.1"/>
    </source>
</evidence>
<feature type="transmembrane region" description="Helical" evidence="1">
    <location>
        <begin position="146"/>
        <end position="168"/>
    </location>
</feature>
<feature type="transmembrane region" description="Helical" evidence="1">
    <location>
        <begin position="37"/>
        <end position="58"/>
    </location>
</feature>
<dbReference type="SUPFAM" id="SSF103481">
    <property type="entry name" value="Multidrug resistance efflux transporter EmrE"/>
    <property type="match status" value="1"/>
</dbReference>
<comment type="caution">
    <text evidence="3">The sequence shown here is derived from an EMBL/GenBank/DDBJ whole genome shotgun (WGS) entry which is preliminary data.</text>
</comment>
<feature type="transmembrane region" description="Helical" evidence="1">
    <location>
        <begin position="97"/>
        <end position="115"/>
    </location>
</feature>
<dbReference type="GO" id="GO:0016020">
    <property type="term" value="C:membrane"/>
    <property type="evidence" value="ECO:0007669"/>
    <property type="project" value="InterPro"/>
</dbReference>
<keyword evidence="1" id="KW-0472">Membrane</keyword>
<feature type="transmembrane region" description="Helical" evidence="1">
    <location>
        <begin position="70"/>
        <end position="91"/>
    </location>
</feature>
<dbReference type="EMBL" id="LMCB01000152">
    <property type="protein sequence ID" value="KZL05487.1"/>
    <property type="molecule type" value="Genomic_DNA"/>
</dbReference>
<dbReference type="PANTHER" id="PTHR22911">
    <property type="entry name" value="ACYL-MALONYL CONDENSING ENZYME-RELATED"/>
    <property type="match status" value="1"/>
</dbReference>
<accession>A0A165T621</accession>
<name>A0A165T621_9HYPH</name>
<keyword evidence="4" id="KW-1185">Reference proteome</keyword>
<keyword evidence="1" id="KW-0812">Transmembrane</keyword>
<protein>
    <submittedName>
        <fullName evidence="3">EamA-like transporter family protein</fullName>
    </submittedName>
</protein>
<dbReference type="InterPro" id="IPR037185">
    <property type="entry name" value="EmrE-like"/>
</dbReference>
<feature type="transmembrane region" description="Helical" evidence="1">
    <location>
        <begin position="7"/>
        <end position="25"/>
    </location>
</feature>
<dbReference type="InterPro" id="IPR000620">
    <property type="entry name" value="EamA_dom"/>
</dbReference>
<dbReference type="Pfam" id="PF00892">
    <property type="entry name" value="EamA"/>
    <property type="match status" value="2"/>
</dbReference>
<sequence>MRTRVEQVAALCVAISGLMWGVFWIPLRELSHDGITGIWAVVLFYVAPTVLLLPLFIWRWRAFTVDAWSLHRAGLFAGISLVLYSGALVYTSVVQALLLYYLTPLWSTLLARMVLGEPITKVRWGTMIFGLMGLLVILKVDLGLDLSINAGTLMGFASGIIWACAAVCMRSDKKGDSVDFTLSYFFWGSIAALALTFLPLEGSTTLPDWQSVENVLPWFLPVALFLVVPPAFAVMWGATLISPGLLGILFMTEISAGVATAALWAGEPFGTREVIGITLISMAGLMEPVLMFVKKGAPS</sequence>